<accession>A0ABS0KSI8</accession>
<evidence type="ECO:0000313" key="1">
    <source>
        <dbReference type="EMBL" id="MBG6291067.1"/>
    </source>
</evidence>
<keyword evidence="2" id="KW-1185">Reference proteome</keyword>
<organism evidence="1 2">
    <name type="scientific">Pseudomonas nitroreducens</name>
    <dbReference type="NCBI Taxonomy" id="46680"/>
    <lineage>
        <taxon>Bacteria</taxon>
        <taxon>Pseudomonadati</taxon>
        <taxon>Pseudomonadota</taxon>
        <taxon>Gammaproteobacteria</taxon>
        <taxon>Pseudomonadales</taxon>
        <taxon>Pseudomonadaceae</taxon>
        <taxon>Pseudomonas</taxon>
    </lineage>
</organism>
<dbReference type="Proteomes" id="UP000608450">
    <property type="component" value="Unassembled WGS sequence"/>
</dbReference>
<proteinExistence type="predicted"/>
<dbReference type="RefSeq" id="WP_143514263.1">
    <property type="nucleotide sequence ID" value="NZ_FZOM01000008.1"/>
</dbReference>
<comment type="caution">
    <text evidence="1">The sequence shown here is derived from an EMBL/GenBank/DDBJ whole genome shotgun (WGS) entry which is preliminary data.</text>
</comment>
<protein>
    <submittedName>
        <fullName evidence="1">Uncharacterized protein</fullName>
    </submittedName>
</protein>
<name>A0ABS0KSI8_PSENT</name>
<reference evidence="1 2" key="1">
    <citation type="submission" date="2020-11" db="EMBL/GenBank/DDBJ databases">
        <title>Enhanced detection system for hospital associated transmission using whole genome sequencing surveillance.</title>
        <authorList>
            <person name="Harrison L.H."/>
            <person name="Van Tyne D."/>
            <person name="Marsh J.W."/>
            <person name="Griffith M.P."/>
            <person name="Snyder D.J."/>
            <person name="Cooper V.S."/>
            <person name="Mustapha M."/>
        </authorList>
    </citation>
    <scope>NUCLEOTIDE SEQUENCE [LARGE SCALE GENOMIC DNA]</scope>
    <source>
        <strain evidence="1 2">PSA00705</strain>
    </source>
</reference>
<evidence type="ECO:0000313" key="2">
    <source>
        <dbReference type="Proteomes" id="UP000608450"/>
    </source>
</evidence>
<sequence length="202" mass="23368">MVKHDCENPESSQKYIDRLKEIHVTTKKLKDEIEDLQLTQFSDSVVLALPFKASEFENFAKLVSDYQFNLLSNGILCRGGISYGMHHFDGDFLFSNGLIHAYNIEKDISIHPRIVASKDLINLVYQDESEIPRDTIIKESDGAYFINYLSHRKPDEAKQAIELSIPRKLSENPSIRGKQIWMIDYYNHAFPDSPIDRLLRFS</sequence>
<gene>
    <name evidence="1" type="ORF">I5I61_26730</name>
</gene>
<dbReference type="EMBL" id="JADTFC010000098">
    <property type="protein sequence ID" value="MBG6291067.1"/>
    <property type="molecule type" value="Genomic_DNA"/>
</dbReference>